<name>A0A2P5A7F1_PARAD</name>
<dbReference type="AlphaFoldDB" id="A0A2P5A7F1"/>
<proteinExistence type="predicted"/>
<evidence type="ECO:0000313" key="2">
    <source>
        <dbReference type="EMBL" id="PON32471.1"/>
    </source>
</evidence>
<evidence type="ECO:0000313" key="3">
    <source>
        <dbReference type="Proteomes" id="UP000237105"/>
    </source>
</evidence>
<comment type="caution">
    <text evidence="2">The sequence shown here is derived from an EMBL/GenBank/DDBJ whole genome shotgun (WGS) entry which is preliminary data.</text>
</comment>
<gene>
    <name evidence="2" type="ORF">PanWU01x14_361090</name>
</gene>
<organism evidence="2 3">
    <name type="scientific">Parasponia andersonii</name>
    <name type="common">Sponia andersonii</name>
    <dbReference type="NCBI Taxonomy" id="3476"/>
    <lineage>
        <taxon>Eukaryota</taxon>
        <taxon>Viridiplantae</taxon>
        <taxon>Streptophyta</taxon>
        <taxon>Embryophyta</taxon>
        <taxon>Tracheophyta</taxon>
        <taxon>Spermatophyta</taxon>
        <taxon>Magnoliopsida</taxon>
        <taxon>eudicotyledons</taxon>
        <taxon>Gunneridae</taxon>
        <taxon>Pentapetalae</taxon>
        <taxon>rosids</taxon>
        <taxon>fabids</taxon>
        <taxon>Rosales</taxon>
        <taxon>Cannabaceae</taxon>
        <taxon>Parasponia</taxon>
    </lineage>
</organism>
<reference evidence="3" key="1">
    <citation type="submission" date="2016-06" db="EMBL/GenBank/DDBJ databases">
        <title>Parallel loss of symbiosis genes in relatives of nitrogen-fixing non-legume Parasponia.</title>
        <authorList>
            <person name="Van Velzen R."/>
            <person name="Holmer R."/>
            <person name="Bu F."/>
            <person name="Rutten L."/>
            <person name="Van Zeijl A."/>
            <person name="Liu W."/>
            <person name="Santuari L."/>
            <person name="Cao Q."/>
            <person name="Sharma T."/>
            <person name="Shen D."/>
            <person name="Roswanjaya Y."/>
            <person name="Wardhani T."/>
            <person name="Kalhor M.S."/>
            <person name="Jansen J."/>
            <person name="Van den Hoogen J."/>
            <person name="Gungor B."/>
            <person name="Hartog M."/>
            <person name="Hontelez J."/>
            <person name="Verver J."/>
            <person name="Yang W.-C."/>
            <person name="Schijlen E."/>
            <person name="Repin R."/>
            <person name="Schilthuizen M."/>
            <person name="Schranz E."/>
            <person name="Heidstra R."/>
            <person name="Miyata K."/>
            <person name="Fedorova E."/>
            <person name="Kohlen W."/>
            <person name="Bisseling T."/>
            <person name="Smit S."/>
            <person name="Geurts R."/>
        </authorList>
    </citation>
    <scope>NUCLEOTIDE SEQUENCE [LARGE SCALE GENOMIC DNA]</scope>
    <source>
        <strain evidence="3">cv. WU1-14</strain>
    </source>
</reference>
<evidence type="ECO:0000256" key="1">
    <source>
        <dbReference type="SAM" id="MobiDB-lite"/>
    </source>
</evidence>
<accession>A0A2P5A7F1</accession>
<dbReference type="Proteomes" id="UP000237105">
    <property type="component" value="Unassembled WGS sequence"/>
</dbReference>
<feature type="region of interest" description="Disordered" evidence="1">
    <location>
        <begin position="1"/>
        <end position="37"/>
    </location>
</feature>
<sequence length="60" mass="6830">MEQSIIKGGRRGEERRVEFGKERKKERAPWGEEKWGPLLKMTEQKSVKTVSANEDGGGVQ</sequence>
<protein>
    <submittedName>
        <fullName evidence="2">Uncharacterized protein</fullName>
    </submittedName>
</protein>
<dbReference type="EMBL" id="JXTB01000815">
    <property type="protein sequence ID" value="PON32471.1"/>
    <property type="molecule type" value="Genomic_DNA"/>
</dbReference>
<keyword evidence="3" id="KW-1185">Reference proteome</keyword>
<feature type="compositionally biased region" description="Basic and acidic residues" evidence="1">
    <location>
        <begin position="10"/>
        <end position="35"/>
    </location>
</feature>